<proteinExistence type="predicted"/>
<reference evidence="1" key="1">
    <citation type="submission" date="2016-10" db="EMBL/GenBank/DDBJ databases">
        <authorList>
            <person name="de Groot N.N."/>
        </authorList>
    </citation>
    <scope>NUCLEOTIDE SEQUENCE</scope>
</reference>
<dbReference type="AlphaFoldDB" id="A0A1W1BHP6"/>
<evidence type="ECO:0000313" key="1">
    <source>
        <dbReference type="EMBL" id="SFV53062.1"/>
    </source>
</evidence>
<sequence>MSDDLKKIAKDKDFVNDGIQVLQILIEEGYPIEIIKNCCKKVLASSSHQRDTLFNCLNKIAEPIKSYEIQMLNNRAYAINSFYKHCAEFSDKDHETRFIKCMYEWDINLYGKDDKREIFNEYEYIKSKAAIFDEYKYIKSKTTTFDEYIKNKTNK</sequence>
<gene>
    <name evidence="1" type="ORF">MNB_SUP05-5-976</name>
</gene>
<accession>A0A1W1BHP6</accession>
<name>A0A1W1BHP6_9ZZZZ</name>
<protein>
    <submittedName>
        <fullName evidence="1">Uncharacterized protein</fullName>
    </submittedName>
</protein>
<dbReference type="EMBL" id="FPHJ01000009">
    <property type="protein sequence ID" value="SFV53062.1"/>
    <property type="molecule type" value="Genomic_DNA"/>
</dbReference>
<organism evidence="1">
    <name type="scientific">hydrothermal vent metagenome</name>
    <dbReference type="NCBI Taxonomy" id="652676"/>
    <lineage>
        <taxon>unclassified sequences</taxon>
        <taxon>metagenomes</taxon>
        <taxon>ecological metagenomes</taxon>
    </lineage>
</organism>